<protein>
    <recommendedName>
        <fullName evidence="1">Tyrosine-protein phosphatase domain-containing protein</fullName>
    </recommendedName>
</protein>
<dbReference type="InterPro" id="IPR000242">
    <property type="entry name" value="PTP_cat"/>
</dbReference>
<proteinExistence type="predicted"/>
<reference evidence="2" key="1">
    <citation type="submission" date="2018-11" db="EMBL/GenBank/DDBJ databases">
        <authorList>
            <consortium name="Pathogen Informatics"/>
        </authorList>
    </citation>
    <scope>NUCLEOTIDE SEQUENCE</scope>
</reference>
<evidence type="ECO:0000313" key="2">
    <source>
        <dbReference type="EMBL" id="VEL41880.1"/>
    </source>
</evidence>
<sequence length="164" mass="18443">MSIIRRISYVPPHGKHYLVNVALIFASCECTNLAFYFCAPPLFHTVSGPIPLDRLVDYVRRLQADNGRLLAAEFECIDPGGQFTWTVSNRPENRGRNRYANVVAYDHSRVRLLRPSPTQASLEEVCPSVSEYINANYLDGFGRSKAYIATQVRTNTDSLEASTI</sequence>
<dbReference type="AlphaFoldDB" id="A0A3S5BVE2"/>
<dbReference type="OrthoDB" id="6272991at2759"/>
<dbReference type="PROSITE" id="PS50055">
    <property type="entry name" value="TYR_PHOSPHATASE_PTP"/>
    <property type="match status" value="1"/>
</dbReference>
<dbReference type="InterPro" id="IPR029021">
    <property type="entry name" value="Prot-tyrosine_phosphatase-like"/>
</dbReference>
<dbReference type="InterPro" id="IPR050348">
    <property type="entry name" value="Protein-Tyr_Phosphatase"/>
</dbReference>
<dbReference type="Pfam" id="PF00102">
    <property type="entry name" value="Y_phosphatase"/>
    <property type="match status" value="1"/>
</dbReference>
<dbReference type="GO" id="GO:0004725">
    <property type="term" value="F:protein tyrosine phosphatase activity"/>
    <property type="evidence" value="ECO:0007669"/>
    <property type="project" value="InterPro"/>
</dbReference>
<dbReference type="EMBL" id="CAAALY010271465">
    <property type="protein sequence ID" value="VEL41880.1"/>
    <property type="molecule type" value="Genomic_DNA"/>
</dbReference>
<comment type="caution">
    <text evidence="2">The sequence shown here is derived from an EMBL/GenBank/DDBJ whole genome shotgun (WGS) entry which is preliminary data.</text>
</comment>
<accession>A0A3S5BVE2</accession>
<gene>
    <name evidence="2" type="ORF">PXEA_LOCUS35320</name>
</gene>
<dbReference type="Gene3D" id="3.90.190.10">
    <property type="entry name" value="Protein tyrosine phosphatase superfamily"/>
    <property type="match status" value="1"/>
</dbReference>
<feature type="domain" description="Tyrosine-protein phosphatase" evidence="1">
    <location>
        <begin position="70"/>
        <end position="164"/>
    </location>
</feature>
<dbReference type="PROSITE" id="PS51257">
    <property type="entry name" value="PROKAR_LIPOPROTEIN"/>
    <property type="match status" value="1"/>
</dbReference>
<dbReference type="Proteomes" id="UP000784294">
    <property type="component" value="Unassembled WGS sequence"/>
</dbReference>
<dbReference type="SUPFAM" id="SSF52799">
    <property type="entry name" value="(Phosphotyrosine protein) phosphatases II"/>
    <property type="match status" value="1"/>
</dbReference>
<evidence type="ECO:0000259" key="1">
    <source>
        <dbReference type="PROSITE" id="PS50055"/>
    </source>
</evidence>
<name>A0A3S5BVE2_9PLAT</name>
<organism evidence="2 3">
    <name type="scientific">Protopolystoma xenopodis</name>
    <dbReference type="NCBI Taxonomy" id="117903"/>
    <lineage>
        <taxon>Eukaryota</taxon>
        <taxon>Metazoa</taxon>
        <taxon>Spiralia</taxon>
        <taxon>Lophotrochozoa</taxon>
        <taxon>Platyhelminthes</taxon>
        <taxon>Monogenea</taxon>
        <taxon>Polyopisthocotylea</taxon>
        <taxon>Polystomatidea</taxon>
        <taxon>Polystomatidae</taxon>
        <taxon>Protopolystoma</taxon>
    </lineage>
</organism>
<evidence type="ECO:0000313" key="3">
    <source>
        <dbReference type="Proteomes" id="UP000784294"/>
    </source>
</evidence>
<dbReference type="PANTHER" id="PTHR19134">
    <property type="entry name" value="RECEPTOR-TYPE TYROSINE-PROTEIN PHOSPHATASE"/>
    <property type="match status" value="1"/>
</dbReference>
<dbReference type="PANTHER" id="PTHR19134:SF531">
    <property type="entry name" value="TYROSINE-PROTEIN PHOSPHATASE LAR"/>
    <property type="match status" value="1"/>
</dbReference>
<keyword evidence="3" id="KW-1185">Reference proteome</keyword>